<evidence type="ECO:0000313" key="5">
    <source>
        <dbReference type="EMBL" id="PNZ49156.1"/>
    </source>
</evidence>
<sequence>MSASLYIAIILVIAIIAYMIVQQILNKRAVKELDQNEFHNGIRKAQVIDVREKVDYDYGHINGSRNIPMTMFRQRFQGLRKDQPVYLCDANGIASYRAARILKKNGYTDIYMLKGGYKKWTGKIKSKK</sequence>
<dbReference type="PATRIC" id="fig|1280.10341.peg.1657"/>
<dbReference type="SMART" id="SM00450">
    <property type="entry name" value="RHOD"/>
    <property type="match status" value="1"/>
</dbReference>
<dbReference type="PROSITE" id="PS50206">
    <property type="entry name" value="RHODANESE_3"/>
    <property type="match status" value="1"/>
</dbReference>
<dbReference type="Proteomes" id="UP000236395">
    <property type="component" value="Unassembled WGS sequence"/>
</dbReference>
<dbReference type="EMBL" id="PPQS01000039">
    <property type="protein sequence ID" value="PNZ49156.1"/>
    <property type="molecule type" value="Genomic_DNA"/>
</dbReference>
<keyword evidence="1" id="KW-0472">Membrane</keyword>
<accession>W8U5M7</accession>
<dbReference type="EMBL" id="CCEH01000028">
    <property type="protein sequence ID" value="CDR29187.1"/>
    <property type="molecule type" value="Genomic_DNA"/>
</dbReference>
<accession>A0A1E8X1T9</accession>
<dbReference type="SUPFAM" id="SSF52821">
    <property type="entry name" value="Rhodanese/Cell cycle control phosphatase"/>
    <property type="match status" value="1"/>
</dbReference>
<dbReference type="Proteomes" id="UP000044616">
    <property type="component" value="Unassembled WGS sequence"/>
</dbReference>
<dbReference type="CDD" id="cd00158">
    <property type="entry name" value="RHOD"/>
    <property type="match status" value="1"/>
</dbReference>
<accession>A0A2K4AGG2</accession>
<dbReference type="SMR" id="A0A077URK4"/>
<dbReference type="EMBL" id="JADAMT010000002">
    <property type="protein sequence ID" value="MBE2127782.1"/>
    <property type="molecule type" value="Genomic_DNA"/>
</dbReference>
<dbReference type="PANTHER" id="PTHR43031">
    <property type="entry name" value="FAD-DEPENDENT OXIDOREDUCTASE"/>
    <property type="match status" value="1"/>
</dbReference>
<keyword evidence="1" id="KW-0812">Transmembrane</keyword>
<reference evidence="3 6" key="1">
    <citation type="submission" date="2014-05" db="EMBL/GenBank/DDBJ databases">
        <authorList>
            <person name="Aslett A.Martin."/>
            <person name="De Silva Nishadi"/>
        </authorList>
    </citation>
    <scope>NUCLEOTIDE SEQUENCE [LARGE SCALE GENOMIC DNA]</scope>
</reference>
<name>A0A077URK4_9STAP</name>
<dbReference type="GeneID" id="98345904"/>
<dbReference type="PANTHER" id="PTHR43031:SF18">
    <property type="entry name" value="RHODANESE-RELATED SULFURTRANSFERASES"/>
    <property type="match status" value="1"/>
</dbReference>
<evidence type="ECO:0000259" key="2">
    <source>
        <dbReference type="PROSITE" id="PS50206"/>
    </source>
</evidence>
<dbReference type="InterPro" id="IPR001763">
    <property type="entry name" value="Rhodanese-like_dom"/>
</dbReference>
<evidence type="ECO:0000313" key="4">
    <source>
        <dbReference type="EMBL" id="MBE2127782.1"/>
    </source>
</evidence>
<dbReference type="Pfam" id="PF00581">
    <property type="entry name" value="Rhodanese"/>
    <property type="match status" value="1"/>
</dbReference>
<evidence type="ECO:0000313" key="8">
    <source>
        <dbReference type="Proteomes" id="UP000596960"/>
    </source>
</evidence>
<keyword evidence="8" id="KW-1185">Reference proteome</keyword>
<dbReference type="InterPro" id="IPR036873">
    <property type="entry name" value="Rhodanese-like_dom_sf"/>
</dbReference>
<dbReference type="Gene3D" id="3.40.250.10">
    <property type="entry name" value="Rhodanese-like domain"/>
    <property type="match status" value="1"/>
</dbReference>
<reference evidence="4 8" key="3">
    <citation type="submission" date="2020-10" db="EMBL/GenBank/DDBJ databases">
        <title>Phenotypic and genomic profiling of Staphylococcus argenteus in Canada and the United States and recommendations for clinical result reporting.</title>
        <authorList>
            <person name="Eshaghi A."/>
            <person name="Bommersbach C."/>
            <person name="Zitterman S."/>
            <person name="Burnham C.-A.D."/>
            <person name="Patel R."/>
            <person name="Schuetz A.N."/>
            <person name="Patel S.N."/>
            <person name="Kus J.V."/>
        </authorList>
    </citation>
    <scope>NUCLEOTIDE SEQUENCE [LARGE SCALE GENOMIC DNA]</scope>
    <source>
        <strain evidence="4 8">DSM 28300</strain>
    </source>
</reference>
<evidence type="ECO:0000313" key="7">
    <source>
        <dbReference type="Proteomes" id="UP000236395"/>
    </source>
</evidence>
<dbReference type="AlphaFoldDB" id="A0A077URK4"/>
<accession>A0A077URK4</accession>
<dbReference type="RefSeq" id="WP_001276571.1">
    <property type="nucleotide sequence ID" value="NZ_CBCSFW010000001.1"/>
</dbReference>
<dbReference type="Proteomes" id="UP000596960">
    <property type="component" value="Unassembled WGS sequence"/>
</dbReference>
<feature type="transmembrane region" description="Helical" evidence="1">
    <location>
        <begin position="6"/>
        <end position="25"/>
    </location>
</feature>
<feature type="domain" description="Rhodanese" evidence="2">
    <location>
        <begin position="41"/>
        <end position="125"/>
    </location>
</feature>
<protein>
    <submittedName>
        <fullName evidence="3">Rhodanese-like domain protein</fullName>
    </submittedName>
    <submittedName>
        <fullName evidence="4">Rhodanese-like domain-containing protein</fullName>
    </submittedName>
</protein>
<evidence type="ECO:0000313" key="6">
    <source>
        <dbReference type="Proteomes" id="UP000044616"/>
    </source>
</evidence>
<evidence type="ECO:0000256" key="1">
    <source>
        <dbReference type="SAM" id="Phobius"/>
    </source>
</evidence>
<reference evidence="5 7" key="2">
    <citation type="submission" date="2017-08" db="EMBL/GenBank/DDBJ databases">
        <title>Draft genome sequences of 64 type strains of genus Staph aureus.</title>
        <authorList>
            <person name="Cole K."/>
            <person name="Golubchik T."/>
            <person name="Russell J."/>
            <person name="Foster D."/>
            <person name="Llewelyn M."/>
            <person name="Wilson D."/>
            <person name="Crook D."/>
            <person name="Paul J."/>
        </authorList>
    </citation>
    <scope>NUCLEOTIDE SEQUENCE [LARGE SCALE GENOMIC DNA]</scope>
    <source>
        <strain evidence="5 7">DSM 28300</strain>
    </source>
</reference>
<evidence type="ECO:0000313" key="3">
    <source>
        <dbReference type="EMBL" id="CDR29187.1"/>
    </source>
</evidence>
<organism evidence="3 6">
    <name type="scientific">Staphylococcus schweitzeri</name>
    <dbReference type="NCBI Taxonomy" id="1654388"/>
    <lineage>
        <taxon>Bacteria</taxon>
        <taxon>Bacillati</taxon>
        <taxon>Bacillota</taxon>
        <taxon>Bacilli</taxon>
        <taxon>Bacillales</taxon>
        <taxon>Staphylococcaceae</taxon>
        <taxon>Staphylococcus</taxon>
    </lineage>
</organism>
<gene>
    <name evidence="3" type="primary">yibN</name>
    <name evidence="5" type="ORF">CD116_08255</name>
    <name evidence="3" type="ORF">ERS140147_02391</name>
    <name evidence="4" type="ORF">ILQ21_01700</name>
</gene>
<proteinExistence type="predicted"/>
<keyword evidence="1" id="KW-1133">Transmembrane helix</keyword>
<dbReference type="InterPro" id="IPR050229">
    <property type="entry name" value="GlpE_sulfurtransferase"/>
</dbReference>